<feature type="non-terminal residue" evidence="1">
    <location>
        <position position="1"/>
    </location>
</feature>
<accession>A0A8J2L5I9</accession>
<sequence>MILIPRTSCMPAGAESYIGLYSQCGTVRREKTSYETQRLTLKFLTRNRNKI</sequence>
<keyword evidence="2" id="KW-1185">Reference proteome</keyword>
<gene>
    <name evidence="1" type="ORF">AFUS01_LOCUS39019</name>
</gene>
<dbReference type="EMBL" id="CAJVCH010550285">
    <property type="protein sequence ID" value="CAG7829143.1"/>
    <property type="molecule type" value="Genomic_DNA"/>
</dbReference>
<dbReference type="Proteomes" id="UP000708208">
    <property type="component" value="Unassembled WGS sequence"/>
</dbReference>
<comment type="caution">
    <text evidence="1">The sequence shown here is derived from an EMBL/GenBank/DDBJ whole genome shotgun (WGS) entry which is preliminary data.</text>
</comment>
<organism evidence="1 2">
    <name type="scientific">Allacma fusca</name>
    <dbReference type="NCBI Taxonomy" id="39272"/>
    <lineage>
        <taxon>Eukaryota</taxon>
        <taxon>Metazoa</taxon>
        <taxon>Ecdysozoa</taxon>
        <taxon>Arthropoda</taxon>
        <taxon>Hexapoda</taxon>
        <taxon>Collembola</taxon>
        <taxon>Symphypleona</taxon>
        <taxon>Sminthuridae</taxon>
        <taxon>Allacma</taxon>
    </lineage>
</organism>
<name>A0A8J2L5I9_9HEXA</name>
<evidence type="ECO:0000313" key="2">
    <source>
        <dbReference type="Proteomes" id="UP000708208"/>
    </source>
</evidence>
<evidence type="ECO:0000313" key="1">
    <source>
        <dbReference type="EMBL" id="CAG7829143.1"/>
    </source>
</evidence>
<dbReference type="AlphaFoldDB" id="A0A8J2L5I9"/>
<reference evidence="1" key="1">
    <citation type="submission" date="2021-06" db="EMBL/GenBank/DDBJ databases">
        <authorList>
            <person name="Hodson N. C."/>
            <person name="Mongue J. A."/>
            <person name="Jaron S. K."/>
        </authorList>
    </citation>
    <scope>NUCLEOTIDE SEQUENCE</scope>
</reference>
<proteinExistence type="predicted"/>
<protein>
    <submittedName>
        <fullName evidence="1">Uncharacterized protein</fullName>
    </submittedName>
</protein>